<feature type="transmembrane region" description="Helical" evidence="6">
    <location>
        <begin position="124"/>
        <end position="144"/>
    </location>
</feature>
<feature type="transmembrane region" description="Helical" evidence="6">
    <location>
        <begin position="379"/>
        <end position="400"/>
    </location>
</feature>
<feature type="transmembrane region" description="Helical" evidence="6">
    <location>
        <begin position="412"/>
        <end position="433"/>
    </location>
</feature>
<dbReference type="RefSeq" id="WP_048473694.1">
    <property type="nucleotide sequence ID" value="NZ_JYNL01000069.1"/>
</dbReference>
<comment type="caution">
    <text evidence="8">The sequence shown here is derived from an EMBL/GenBank/DDBJ whole genome shotgun (WGS) entry which is preliminary data.</text>
</comment>
<feature type="transmembrane region" description="Helical" evidence="6">
    <location>
        <begin position="319"/>
        <end position="341"/>
    </location>
</feature>
<keyword evidence="2 6" id="KW-0812">Transmembrane</keyword>
<dbReference type="Pfam" id="PF00083">
    <property type="entry name" value="Sugar_tr"/>
    <property type="match status" value="1"/>
</dbReference>
<evidence type="ECO:0000256" key="2">
    <source>
        <dbReference type="ARBA" id="ARBA00022692"/>
    </source>
</evidence>
<dbReference type="InterPro" id="IPR005828">
    <property type="entry name" value="MFS_sugar_transport-like"/>
</dbReference>
<evidence type="ECO:0000313" key="8">
    <source>
        <dbReference type="EMBL" id="KMO67478.1"/>
    </source>
</evidence>
<name>A0A0J6VD72_9MYCO</name>
<dbReference type="PROSITE" id="PS50850">
    <property type="entry name" value="MFS"/>
    <property type="match status" value="1"/>
</dbReference>
<dbReference type="PANTHER" id="PTHR23508">
    <property type="entry name" value="CARBOXYLIC ACID TRANSPORTER PROTEIN HOMOLOG"/>
    <property type="match status" value="1"/>
</dbReference>
<feature type="transmembrane region" description="Helical" evidence="6">
    <location>
        <begin position="31"/>
        <end position="52"/>
    </location>
</feature>
<feature type="transmembrane region" description="Helical" evidence="6">
    <location>
        <begin position="283"/>
        <end position="307"/>
    </location>
</feature>
<feature type="region of interest" description="Disordered" evidence="5">
    <location>
        <begin position="480"/>
        <end position="504"/>
    </location>
</feature>
<evidence type="ECO:0000313" key="9">
    <source>
        <dbReference type="Proteomes" id="UP000036513"/>
    </source>
</evidence>
<evidence type="ECO:0000256" key="5">
    <source>
        <dbReference type="SAM" id="MobiDB-lite"/>
    </source>
</evidence>
<dbReference type="InterPro" id="IPR020846">
    <property type="entry name" value="MFS_dom"/>
</dbReference>
<evidence type="ECO:0000259" key="7">
    <source>
        <dbReference type="PROSITE" id="PS50850"/>
    </source>
</evidence>
<feature type="transmembrane region" description="Helical" evidence="6">
    <location>
        <begin position="191"/>
        <end position="211"/>
    </location>
</feature>
<dbReference type="GO" id="GO:0046943">
    <property type="term" value="F:carboxylic acid transmembrane transporter activity"/>
    <property type="evidence" value="ECO:0007669"/>
    <property type="project" value="TreeGrafter"/>
</dbReference>
<dbReference type="PANTHER" id="PTHR23508:SF10">
    <property type="entry name" value="CARBOXYLIC ACID TRANSPORTER PROTEIN HOMOLOG"/>
    <property type="match status" value="1"/>
</dbReference>
<gene>
    <name evidence="8" type="primary">naiP_3</name>
    <name evidence="8" type="ORF">MCHLDSM_06727</name>
</gene>
<evidence type="ECO:0000256" key="1">
    <source>
        <dbReference type="ARBA" id="ARBA00004651"/>
    </source>
</evidence>
<comment type="subcellular location">
    <subcellularLocation>
        <location evidence="1">Cell membrane</location>
        <topology evidence="1">Multi-pass membrane protein</topology>
    </subcellularLocation>
</comment>
<keyword evidence="4 6" id="KW-0472">Membrane</keyword>
<proteinExistence type="predicted"/>
<dbReference type="PATRIC" id="fig|37916.4.peg.6744"/>
<dbReference type="STRING" id="37916.MCHLDSM_06727"/>
<feature type="transmembrane region" description="Helical" evidence="6">
    <location>
        <begin position="99"/>
        <end position="118"/>
    </location>
</feature>
<feature type="transmembrane region" description="Helical" evidence="6">
    <location>
        <begin position="164"/>
        <end position="185"/>
    </location>
</feature>
<feature type="transmembrane region" description="Helical" evidence="6">
    <location>
        <begin position="353"/>
        <end position="373"/>
    </location>
</feature>
<accession>A0A0J6VD72</accession>
<dbReference type="CDD" id="cd17316">
    <property type="entry name" value="MFS_SV2_like"/>
    <property type="match status" value="1"/>
</dbReference>
<feature type="domain" description="Major facilitator superfamily (MFS) profile" evidence="7">
    <location>
        <begin position="31"/>
        <end position="470"/>
    </location>
</feature>
<feature type="transmembrane region" description="Helical" evidence="6">
    <location>
        <begin position="445"/>
        <end position="466"/>
    </location>
</feature>
<feature type="transmembrane region" description="Helical" evidence="6">
    <location>
        <begin position="64"/>
        <end position="87"/>
    </location>
</feature>
<evidence type="ECO:0000256" key="6">
    <source>
        <dbReference type="SAM" id="Phobius"/>
    </source>
</evidence>
<sequence length="504" mass="53759">MASPTSTDGAIRSLIPARIDRLPWSSFHTRMVIALGVAWILDGLEITIASAVADTLSQPETLGLSSAAVGLLATVYLAGEVVGALFFGRLSDKLGRRNLFMVTLGVYLLGSALTALTLGNGAGWVAFLYVTRFIAGMGIGGEYAAINSAIDELIPARYRGRVDIAVNGTYWAGAVLGTLGTFVFLKAMDLSVGWRLAFLIGPVLGLVILVVRRHLPESPRWQVMNGREAAAEESISYIEREVKSTGASLPPVDESRAIELRPTEKIGYLALTRVLFRQYPSRSILGASLMISQSFLYNAIFFTYTLVLGKFYGVPSESTPLYLIAFAVGNLAGPLTIGHFFDTIGRRKMIAGTYILSGLLLAFSAVLFNAGALNALTQTIAWCVIFFFASAGASSAYLTVSEIFPLEVRAKAIAVFFAIAQCFGALGPVIYGALIGDGSEPFRLFLGYLLGAAVMIAGGLVAWFLAVDAEGKSLEDIATPLAAEQTPRRRGSVRAEGAQLPRSP</sequence>
<evidence type="ECO:0000256" key="4">
    <source>
        <dbReference type="ARBA" id="ARBA00023136"/>
    </source>
</evidence>
<dbReference type="InterPro" id="IPR036259">
    <property type="entry name" value="MFS_trans_sf"/>
</dbReference>
<dbReference type="Gene3D" id="1.20.1250.20">
    <property type="entry name" value="MFS general substrate transporter like domains"/>
    <property type="match status" value="1"/>
</dbReference>
<evidence type="ECO:0000256" key="3">
    <source>
        <dbReference type="ARBA" id="ARBA00022989"/>
    </source>
</evidence>
<organism evidence="8 9">
    <name type="scientific">Mycolicibacterium chlorophenolicum</name>
    <dbReference type="NCBI Taxonomy" id="37916"/>
    <lineage>
        <taxon>Bacteria</taxon>
        <taxon>Bacillati</taxon>
        <taxon>Actinomycetota</taxon>
        <taxon>Actinomycetes</taxon>
        <taxon>Mycobacteriales</taxon>
        <taxon>Mycobacteriaceae</taxon>
        <taxon>Mycolicibacterium</taxon>
    </lineage>
</organism>
<keyword evidence="3 6" id="KW-1133">Transmembrane helix</keyword>
<protein>
    <submittedName>
        <fullName evidence="8">Putative niacin/nicotinamide transporter NaiP</fullName>
    </submittedName>
</protein>
<dbReference type="GO" id="GO:0005886">
    <property type="term" value="C:plasma membrane"/>
    <property type="evidence" value="ECO:0007669"/>
    <property type="project" value="UniProtKB-SubCell"/>
</dbReference>
<keyword evidence="9" id="KW-1185">Reference proteome</keyword>
<dbReference type="Proteomes" id="UP000036513">
    <property type="component" value="Unassembled WGS sequence"/>
</dbReference>
<reference evidence="8 9" key="1">
    <citation type="journal article" date="2015" name="Genome Biol. Evol.">
        <title>Characterization of Three Mycobacterium spp. with Potential Use in Bioremediation by Genome Sequencing and Comparative Genomics.</title>
        <authorList>
            <person name="Das S."/>
            <person name="Pettersson B.M."/>
            <person name="Behra P.R."/>
            <person name="Ramesh M."/>
            <person name="Dasgupta S."/>
            <person name="Bhattacharya A."/>
            <person name="Kirsebom L.A."/>
        </authorList>
    </citation>
    <scope>NUCLEOTIDE SEQUENCE [LARGE SCALE GENOMIC DNA]</scope>
    <source>
        <strain evidence="8 9">DSM 43826</strain>
    </source>
</reference>
<dbReference type="EMBL" id="JYNL01000069">
    <property type="protein sequence ID" value="KMO67478.1"/>
    <property type="molecule type" value="Genomic_DNA"/>
</dbReference>
<dbReference type="SUPFAM" id="SSF103473">
    <property type="entry name" value="MFS general substrate transporter"/>
    <property type="match status" value="1"/>
</dbReference>
<dbReference type="AlphaFoldDB" id="A0A0J6VD72"/>